<comment type="subunit">
    <text evidence="7">Forms a complex with DabA.</text>
</comment>
<proteinExistence type="inferred from homology"/>
<dbReference type="PANTHER" id="PTHR42829:SF1">
    <property type="entry name" value="INORGANIC CARBON TRANSPORTER SUBUNIT DABB-RELATED"/>
    <property type="match status" value="1"/>
</dbReference>
<dbReference type="InterPro" id="IPR046396">
    <property type="entry name" value="Transporter_DabB"/>
</dbReference>
<feature type="transmembrane region" description="Helical" evidence="7">
    <location>
        <begin position="277"/>
        <end position="295"/>
    </location>
</feature>
<organism evidence="11 12">
    <name type="scientific">Shiella aurantiaca</name>
    <dbReference type="NCBI Taxonomy" id="3058365"/>
    <lineage>
        <taxon>Bacteria</taxon>
        <taxon>Pseudomonadati</taxon>
        <taxon>Bacteroidota</taxon>
        <taxon>Cytophagia</taxon>
        <taxon>Cytophagales</taxon>
        <taxon>Shiellaceae</taxon>
        <taxon>Shiella</taxon>
    </lineage>
</organism>
<feature type="transmembrane region" description="Helical" evidence="7">
    <location>
        <begin position="114"/>
        <end position="132"/>
    </location>
</feature>
<evidence type="ECO:0000259" key="9">
    <source>
        <dbReference type="Pfam" id="PF00361"/>
    </source>
</evidence>
<feature type="transmembrane region" description="Helical" evidence="7">
    <location>
        <begin position="307"/>
        <end position="332"/>
    </location>
</feature>
<dbReference type="PANTHER" id="PTHR42829">
    <property type="entry name" value="NADH-UBIQUINONE OXIDOREDUCTASE CHAIN 5"/>
    <property type="match status" value="1"/>
</dbReference>
<comment type="function">
    <text evidence="7">Part of an energy-coupled inorganic carbon pump.</text>
</comment>
<evidence type="ECO:0000256" key="6">
    <source>
        <dbReference type="ARBA" id="ARBA00023136"/>
    </source>
</evidence>
<feature type="transmembrane region" description="Helical" evidence="7">
    <location>
        <begin position="6"/>
        <end position="27"/>
    </location>
</feature>
<dbReference type="Pfam" id="PF00361">
    <property type="entry name" value="Proton_antipo_M"/>
    <property type="match status" value="1"/>
</dbReference>
<evidence type="ECO:0000256" key="4">
    <source>
        <dbReference type="ARBA" id="ARBA00022692"/>
    </source>
</evidence>
<evidence type="ECO:0000256" key="8">
    <source>
        <dbReference type="RuleBase" id="RU000320"/>
    </source>
</evidence>
<keyword evidence="2 7" id="KW-0813">Transport</keyword>
<reference evidence="11" key="1">
    <citation type="submission" date="2023-06" db="EMBL/GenBank/DDBJ databases">
        <title>Cytophagales bacterium Strain LB-30, isolated from soil.</title>
        <authorList>
            <person name="Liu B."/>
        </authorList>
    </citation>
    <scope>NUCLEOTIDE SEQUENCE</scope>
    <source>
        <strain evidence="11">LB-30</strain>
    </source>
</reference>
<protein>
    <recommendedName>
        <fullName evidence="7">Probable inorganic carbon transporter subunit DabB</fullName>
    </recommendedName>
</protein>
<dbReference type="InterPro" id="IPR003945">
    <property type="entry name" value="NU5C-like"/>
</dbReference>
<sequence length="531" mass="57601">MTVQMFDWALMLAPLAFALIALASWFYPKGGNKALLQGSRWASVLSIAIALWVALGLYFQGDKDLILFEYAGLGIGFRLDSVSVLLFGMIALIGFVVVRYSINYMDGEQRQGSFMGRLAATIASVQLLVLSGNLLLLFIAWVLTSVCLHRLLVFYPERAGGLIAAKKKFIMARLGDVSLFVAFALLYQQFGTGHLTQLFQQVSQETWGTGTELAAIFIALAAVLKSAQFPTHGWLIEVMETPTPVSALLHAGLLNGGPFLIIRMAQVMEFSTAGPSLLIAIGGFTALFASLAFLTQSSVKTALSYSSVAHMGFSLFACGLGAYSAAMLHLVAHSFYKAHAFLSSGSAIDTLKIARINPVKRLSNPWNILWGLLLALGVYAGLLYLLSLLGIVPSFGVRVIGSIIVMGMASLLVSAFDSAAWRKLLPRTSLMVLAVATSFFVLETSMHKVIMAQLPASITLHPAERLLSLVLLGVFGLVVVLQMRYPDWSSQPRFRSLAVHVKNGLYANALFDRWINALAVQPSINKKQKLA</sequence>
<gene>
    <name evidence="7" type="primary">dabB</name>
    <name evidence="11" type="ORF">QWY31_02950</name>
</gene>
<keyword evidence="4 7" id="KW-0812">Transmembrane</keyword>
<evidence type="ECO:0000313" key="11">
    <source>
        <dbReference type="EMBL" id="MDN4164440.1"/>
    </source>
</evidence>
<feature type="transmembrane region" description="Helical" evidence="7">
    <location>
        <begin position="466"/>
        <end position="485"/>
    </location>
</feature>
<evidence type="ECO:0000256" key="7">
    <source>
        <dbReference type="HAMAP-Rule" id="MF_00862"/>
    </source>
</evidence>
<feature type="domain" description="NADH:quinone oxidoreductase/Mrp antiporter transmembrane" evidence="9">
    <location>
        <begin position="131"/>
        <end position="376"/>
    </location>
</feature>
<name>A0ABT8F1Y3_9BACT</name>
<evidence type="ECO:0000259" key="10">
    <source>
        <dbReference type="Pfam" id="PF00662"/>
    </source>
</evidence>
<dbReference type="HAMAP" id="MF_00862">
    <property type="entry name" value="DabB"/>
    <property type="match status" value="1"/>
</dbReference>
<feature type="transmembrane region" description="Helical" evidence="7">
    <location>
        <begin position="81"/>
        <end position="102"/>
    </location>
</feature>
<accession>A0ABT8F1Y3</accession>
<evidence type="ECO:0000256" key="2">
    <source>
        <dbReference type="ARBA" id="ARBA00022448"/>
    </source>
</evidence>
<keyword evidence="5 7" id="KW-1133">Transmembrane helix</keyword>
<evidence type="ECO:0000256" key="3">
    <source>
        <dbReference type="ARBA" id="ARBA00022475"/>
    </source>
</evidence>
<feature type="domain" description="NADH-Ubiquinone oxidoreductase (complex I) chain 5 N-terminal" evidence="10">
    <location>
        <begin position="73"/>
        <end position="115"/>
    </location>
</feature>
<feature type="transmembrane region" description="Helical" evidence="7">
    <location>
        <begin position="428"/>
        <end position="446"/>
    </location>
</feature>
<dbReference type="RefSeq" id="WP_320002969.1">
    <property type="nucleotide sequence ID" value="NZ_JAUHJS010000002.1"/>
</dbReference>
<feature type="transmembrane region" description="Helical" evidence="7">
    <location>
        <begin position="395"/>
        <end position="416"/>
    </location>
</feature>
<comment type="caution">
    <text evidence="11">The sequence shown here is derived from an EMBL/GenBank/DDBJ whole genome shotgun (WGS) entry which is preliminary data.</text>
</comment>
<feature type="transmembrane region" description="Helical" evidence="7">
    <location>
        <begin position="39"/>
        <end position="61"/>
    </location>
</feature>
<keyword evidence="12" id="KW-1185">Reference proteome</keyword>
<evidence type="ECO:0000256" key="5">
    <source>
        <dbReference type="ARBA" id="ARBA00022989"/>
    </source>
</evidence>
<dbReference type="InterPro" id="IPR001750">
    <property type="entry name" value="ND/Mrp_TM"/>
</dbReference>
<comment type="similarity">
    <text evidence="7">Belongs to the inorganic carbon transporter (TC 9.A.2) DabB family.</text>
</comment>
<feature type="transmembrane region" description="Helical" evidence="7">
    <location>
        <begin position="368"/>
        <end position="389"/>
    </location>
</feature>
<feature type="transmembrane region" description="Helical" evidence="7">
    <location>
        <begin position="207"/>
        <end position="224"/>
    </location>
</feature>
<feature type="transmembrane region" description="Helical" evidence="7">
    <location>
        <begin position="169"/>
        <end position="187"/>
    </location>
</feature>
<comment type="subcellular location">
    <subcellularLocation>
        <location evidence="7">Cell membrane</location>
        <topology evidence="7">Multi-pass membrane protein</topology>
    </subcellularLocation>
    <subcellularLocation>
        <location evidence="1">Endomembrane system</location>
        <topology evidence="1">Multi-pass membrane protein</topology>
    </subcellularLocation>
    <subcellularLocation>
        <location evidence="8">Membrane</location>
        <topology evidence="8">Multi-pass membrane protein</topology>
    </subcellularLocation>
</comment>
<dbReference type="PRINTS" id="PR01434">
    <property type="entry name" value="NADHDHGNASE5"/>
</dbReference>
<dbReference type="InterPro" id="IPR001516">
    <property type="entry name" value="Proton_antipo_N"/>
</dbReference>
<dbReference type="EMBL" id="JAUHJS010000002">
    <property type="protein sequence ID" value="MDN4164440.1"/>
    <property type="molecule type" value="Genomic_DNA"/>
</dbReference>
<keyword evidence="6 7" id="KW-0472">Membrane</keyword>
<dbReference type="Pfam" id="PF00662">
    <property type="entry name" value="Proton_antipo_N"/>
    <property type="match status" value="1"/>
</dbReference>
<feature type="transmembrane region" description="Helical" evidence="7">
    <location>
        <begin position="138"/>
        <end position="157"/>
    </location>
</feature>
<evidence type="ECO:0000313" key="12">
    <source>
        <dbReference type="Proteomes" id="UP001168552"/>
    </source>
</evidence>
<evidence type="ECO:0000256" key="1">
    <source>
        <dbReference type="ARBA" id="ARBA00004127"/>
    </source>
</evidence>
<dbReference type="Proteomes" id="UP001168552">
    <property type="component" value="Unassembled WGS sequence"/>
</dbReference>
<keyword evidence="3 7" id="KW-1003">Cell membrane</keyword>